<dbReference type="EMBL" id="JANAKD010000256">
    <property type="protein sequence ID" value="KAJ3495676.1"/>
    <property type="molecule type" value="Genomic_DNA"/>
</dbReference>
<evidence type="ECO:0000313" key="1">
    <source>
        <dbReference type="EMBL" id="KAJ3495676.1"/>
    </source>
</evidence>
<reference evidence="1" key="1">
    <citation type="submission" date="2022-07" db="EMBL/GenBank/DDBJ databases">
        <title>Genome Sequence of Lecanicillium saksenae.</title>
        <authorList>
            <person name="Buettner E."/>
        </authorList>
    </citation>
    <scope>NUCLEOTIDE SEQUENCE</scope>
    <source>
        <strain evidence="1">VT-O1</strain>
    </source>
</reference>
<gene>
    <name evidence="1" type="ORF">NLG97_g3223</name>
</gene>
<proteinExistence type="predicted"/>
<accession>A0ACC1QYT6</accession>
<protein>
    <submittedName>
        <fullName evidence="1">Uncharacterized protein</fullName>
    </submittedName>
</protein>
<name>A0ACC1QYT6_9HYPO</name>
<comment type="caution">
    <text evidence="1">The sequence shown here is derived from an EMBL/GenBank/DDBJ whole genome shotgun (WGS) entry which is preliminary data.</text>
</comment>
<evidence type="ECO:0000313" key="2">
    <source>
        <dbReference type="Proteomes" id="UP001148737"/>
    </source>
</evidence>
<keyword evidence="2" id="KW-1185">Reference proteome</keyword>
<sequence length="488" mass="54334">MLWTATVLSGAAQLTAAEDVYYKIGTTDEIRETSRTLAYDLMTHYNGNQSGQIPGILPGPPLSGRGDYYWWEGGAMMGTYIDYWHLTGDTSYNDVITQGMLFQVGDKDDYQPRNQTIGLGNDDQGFWGMSAMLAAETRFPNPPKDKPQWLALAQAVWNTQAEPGRWDEFCGGGLRWQRQFFNNGWSYKNAIATGVFFDLGARLARYTGNDTYAQHAEQAWDWLWNVGYIDNKNWHVYDGGHVEHNCTDINRLKVSYNPAVLIHGSAFMYNYTSGDEKWKYRINTMLDSFLKQFFKNNIIFESDCETRQPPCTTDMLSFKGYCLRWLAVVTQIAPFTRDTIMPVLVDSARAAVKQCTGEPSGRRCGFYWTGGKFVDPKTDNTTGAGEAMDVLAAVSSLLIDEAGAPVTADEGISQGDLNAGLPDAEANKIHFRMITAADKFGAAMVTFLYVMGPALVFFWICMDETSDTTGTVKKEEAASQEPSSGDAS</sequence>
<organism evidence="1 2">
    <name type="scientific">Lecanicillium saksenae</name>
    <dbReference type="NCBI Taxonomy" id="468837"/>
    <lineage>
        <taxon>Eukaryota</taxon>
        <taxon>Fungi</taxon>
        <taxon>Dikarya</taxon>
        <taxon>Ascomycota</taxon>
        <taxon>Pezizomycotina</taxon>
        <taxon>Sordariomycetes</taxon>
        <taxon>Hypocreomycetidae</taxon>
        <taxon>Hypocreales</taxon>
        <taxon>Cordycipitaceae</taxon>
        <taxon>Lecanicillium</taxon>
    </lineage>
</organism>
<dbReference type="Proteomes" id="UP001148737">
    <property type="component" value="Unassembled WGS sequence"/>
</dbReference>